<evidence type="ECO:0000256" key="1">
    <source>
        <dbReference type="ARBA" id="ARBA00022750"/>
    </source>
</evidence>
<name>A0AA38U5W4_9ASTR</name>
<dbReference type="GO" id="GO:0004190">
    <property type="term" value="F:aspartic-type endopeptidase activity"/>
    <property type="evidence" value="ECO:0007669"/>
    <property type="project" value="UniProtKB-KW"/>
</dbReference>
<sequence length="1530" mass="172333">MGESKSSFHPALAVSNIKNNIPITLEMENIQYSTWAELFKVHAKSNKVLHHIIPPAKGKEQPPPSTNAEKELWATLDAMVLSWIYSTISRDLLNTIIEPDSTAMEAWDRLRDIFQDNEHSRAVALEQEFSTTSMEDFPNVSSYCQCLKSLADQLKNVGAPVSDSRMVLQLARSMLTLEEAGLAKEAATESAMVTTSDGGPSQGDKQGHTKGKNNSGRRNNNGGRKNSGTGGGKDFTGNKGGGWDQQSGNQRGQQHQSRWQQQQPVGSAPWGWYNQGWPIPPCPYPTQGWARPPTPPQSRQAGLLGPRPQQAYFQQAWESSPKQGQFGSYTPTDIEAAMHTMSLHQPDPSWYMDTGDTSHMTSSTGKLSSYFNLSNHPNNNIVVGSGHLIPILGYGHTKLPSPCQSLSLKNILHAPKLIKNLISVRKFTKDNFVSVEFDPFGFSVKEFRTRRPIMRCDSHGDLYPFSPSYNNQPSSFAAVSPQIWHDRLGHPGAPILDLLRKNKGIDCNKHSSSSICSSCVFGKQIKLPFISSSSSTTMPFDILHNDLWTSPVLSSAGHRYYVLFLDDFSKYLWTFPLGRKSDVYDIFSAFKAHISTQFERNIKNVQCDNGREFDNNSFRDFCKKHGMSFRLSCPHTSSQNGKAERKIRSINNVTRTLLAHASLPPSFWHHALQMATYLLNVLPSKLLHNKSPIEVLYQRIPSYDHLRVFGCLCFPLIPSTTINKLQPRSTPCVFLGYPTNHRGYKCYDMSSRKIIICRHVLFDEHTFPFASVHTPTSHTYDFLDDGLSSYVIHHMQQFTTPTSDQPNSPTGPIPHTTQQQSPNSSPSPRHNQPPPSSPSPSLSESRSTQSPVSSSPSVQIQQAPFTTNSQPIPSSQPRVVTRSQHGIFKPNPKYANLHTTVDRSPLPRNPIDALRDPNWKMAMDDEFDALIKNKTWELVPRPPNVNVIRSMWVFTHKVKANGDFERHKARLVGDGKTQQVGIDCGETFSPVVKPATICTVLSLSLSKAWSIHQLDVKNAFLHGELQETVYTHQPVGYRDRTHPDYVCLLRKSLYGLKQAPRAWYKRFADYMLSLGFTNSRMDNSLFIYCNASDMAYLLLYVDDIILTASSDTLRCSIMARLNSEFAMKDLGPLNYFLGIAVTRHKGGLFLSQRKYAEEIIDRAGMSSCKPSQTPVDTKPKVGATTSAHFDNPTLYRSLAGALQYLTFTRPDISYAVQQVCLHMHDPRVDHMSALKRIIRYIQGTLDFGLHLYPSSISSLVAYTDADWGGCPDTRRSTSGYCVFLGDNLISWSSKRQPTLSKSSAEAEYRGVANVVSESCWIRNLLLELHCPITKATLVYCDNVSAIYLSGNPVQHQRTKHIELDIHFVREKVARGEVRVLHVPSRYQIADIFTKGLPRVLFEEFRDSLSVRRPLATTVGNLHCGTEVLVQSQVLIGTQIFKGPSRLWYREDLSDIMRTCIILHNMIVEDEGDMMINWIDEEVDNSTQIFQSSTHEFQEYLQRNSKIRSNEVHHQLRADLVEHIWSNRDYE</sequence>
<dbReference type="Pfam" id="PF04827">
    <property type="entry name" value="Plant_tran"/>
    <property type="match status" value="1"/>
</dbReference>
<dbReference type="PANTHER" id="PTHR11439:SF524">
    <property type="entry name" value="RNA-DIRECTED DNA POLYMERASE, PROTEIN KINASE RLK-PELLE-DLSV FAMILY"/>
    <property type="match status" value="1"/>
</dbReference>
<dbReference type="SUPFAM" id="SSF56672">
    <property type="entry name" value="DNA/RNA polymerases"/>
    <property type="match status" value="1"/>
</dbReference>
<protein>
    <recommendedName>
        <fullName evidence="3">Integrase catalytic domain-containing protein</fullName>
    </recommendedName>
</protein>
<dbReference type="Pfam" id="PF25597">
    <property type="entry name" value="SH3_retrovirus"/>
    <property type="match status" value="1"/>
</dbReference>
<proteinExistence type="predicted"/>
<feature type="compositionally biased region" description="Polar residues" evidence="2">
    <location>
        <begin position="863"/>
        <end position="884"/>
    </location>
</feature>
<evidence type="ECO:0000256" key="2">
    <source>
        <dbReference type="SAM" id="MobiDB-lite"/>
    </source>
</evidence>
<feature type="region of interest" description="Disordered" evidence="2">
    <location>
        <begin position="186"/>
        <end position="274"/>
    </location>
</feature>
<dbReference type="Proteomes" id="UP001172457">
    <property type="component" value="Chromosome 1"/>
</dbReference>
<feature type="compositionally biased region" description="Low complexity" evidence="2">
    <location>
        <begin position="245"/>
        <end position="263"/>
    </location>
</feature>
<dbReference type="InterPro" id="IPR043502">
    <property type="entry name" value="DNA/RNA_pol_sf"/>
</dbReference>
<feature type="compositionally biased region" description="Gly residues" evidence="2">
    <location>
        <begin position="228"/>
        <end position="243"/>
    </location>
</feature>
<dbReference type="Gene3D" id="3.30.420.10">
    <property type="entry name" value="Ribonuclease H-like superfamily/Ribonuclease H"/>
    <property type="match status" value="1"/>
</dbReference>
<dbReference type="InterPro" id="IPR025724">
    <property type="entry name" value="GAG-pre-integrase_dom"/>
</dbReference>
<dbReference type="PROSITE" id="PS50994">
    <property type="entry name" value="INTEGRASE"/>
    <property type="match status" value="1"/>
</dbReference>
<dbReference type="InterPro" id="IPR006912">
    <property type="entry name" value="Harbinger_derived_prot"/>
</dbReference>
<dbReference type="InterPro" id="IPR036397">
    <property type="entry name" value="RNaseH_sf"/>
</dbReference>
<dbReference type="Pfam" id="PF07727">
    <property type="entry name" value="RVT_2"/>
    <property type="match status" value="1"/>
</dbReference>
<evidence type="ECO:0000313" key="5">
    <source>
        <dbReference type="Proteomes" id="UP001172457"/>
    </source>
</evidence>
<dbReference type="InterPro" id="IPR012337">
    <property type="entry name" value="RNaseH-like_sf"/>
</dbReference>
<dbReference type="Pfam" id="PF14223">
    <property type="entry name" value="Retrotran_gag_2"/>
    <property type="match status" value="1"/>
</dbReference>
<evidence type="ECO:0000259" key="3">
    <source>
        <dbReference type="PROSITE" id="PS50994"/>
    </source>
</evidence>
<comment type="caution">
    <text evidence="4">The sequence shown here is derived from an EMBL/GenBank/DDBJ whole genome shotgun (WGS) entry which is preliminary data.</text>
</comment>
<accession>A0AA38U5W4</accession>
<dbReference type="Pfam" id="PF22936">
    <property type="entry name" value="Pol_BBD"/>
    <property type="match status" value="1"/>
</dbReference>
<dbReference type="GO" id="GO:0015074">
    <property type="term" value="P:DNA integration"/>
    <property type="evidence" value="ECO:0007669"/>
    <property type="project" value="InterPro"/>
</dbReference>
<gene>
    <name evidence="4" type="ORF">OSB04_003081</name>
</gene>
<evidence type="ECO:0000313" key="4">
    <source>
        <dbReference type="EMBL" id="KAJ9567115.1"/>
    </source>
</evidence>
<organism evidence="4 5">
    <name type="scientific">Centaurea solstitialis</name>
    <name type="common">yellow star-thistle</name>
    <dbReference type="NCBI Taxonomy" id="347529"/>
    <lineage>
        <taxon>Eukaryota</taxon>
        <taxon>Viridiplantae</taxon>
        <taxon>Streptophyta</taxon>
        <taxon>Embryophyta</taxon>
        <taxon>Tracheophyta</taxon>
        <taxon>Spermatophyta</taxon>
        <taxon>Magnoliopsida</taxon>
        <taxon>eudicotyledons</taxon>
        <taxon>Gunneridae</taxon>
        <taxon>Pentapetalae</taxon>
        <taxon>asterids</taxon>
        <taxon>campanulids</taxon>
        <taxon>Asterales</taxon>
        <taxon>Asteraceae</taxon>
        <taxon>Carduoideae</taxon>
        <taxon>Cardueae</taxon>
        <taxon>Centaureinae</taxon>
        <taxon>Centaurea</taxon>
    </lineage>
</organism>
<dbReference type="Pfam" id="PF00665">
    <property type="entry name" value="rve"/>
    <property type="match status" value="1"/>
</dbReference>
<keyword evidence="1" id="KW-0645">Protease</keyword>
<feature type="compositionally biased region" description="Polar residues" evidence="2">
    <location>
        <begin position="799"/>
        <end position="810"/>
    </location>
</feature>
<feature type="compositionally biased region" description="Low complexity" evidence="2">
    <location>
        <begin position="814"/>
        <end position="830"/>
    </location>
</feature>
<feature type="compositionally biased region" description="Low complexity" evidence="2">
    <location>
        <begin position="212"/>
        <end position="227"/>
    </location>
</feature>
<feature type="region of interest" description="Disordered" evidence="2">
    <location>
        <begin position="799"/>
        <end position="893"/>
    </location>
</feature>
<keyword evidence="1" id="KW-0378">Hydrolase</keyword>
<feature type="region of interest" description="Disordered" evidence="2">
    <location>
        <begin position="284"/>
        <end position="303"/>
    </location>
</feature>
<dbReference type="InterPro" id="IPR013103">
    <property type="entry name" value="RVT_2"/>
</dbReference>
<feature type="compositionally biased region" description="Low complexity" evidence="2">
    <location>
        <begin position="839"/>
        <end position="862"/>
    </location>
</feature>
<dbReference type="EMBL" id="JARYMX010000001">
    <property type="protein sequence ID" value="KAJ9567115.1"/>
    <property type="molecule type" value="Genomic_DNA"/>
</dbReference>
<dbReference type="InterPro" id="IPR057670">
    <property type="entry name" value="SH3_retrovirus"/>
</dbReference>
<dbReference type="InterPro" id="IPR054722">
    <property type="entry name" value="PolX-like_BBD"/>
</dbReference>
<feature type="domain" description="Integrase catalytic" evidence="3">
    <location>
        <begin position="535"/>
        <end position="700"/>
    </location>
</feature>
<keyword evidence="1" id="KW-0064">Aspartyl protease</keyword>
<dbReference type="PANTHER" id="PTHR11439">
    <property type="entry name" value="GAG-POL-RELATED RETROTRANSPOSON"/>
    <property type="match status" value="1"/>
</dbReference>
<dbReference type="Pfam" id="PF13976">
    <property type="entry name" value="gag_pre-integrs"/>
    <property type="match status" value="1"/>
</dbReference>
<dbReference type="SUPFAM" id="SSF53098">
    <property type="entry name" value="Ribonuclease H-like"/>
    <property type="match status" value="1"/>
</dbReference>
<dbReference type="CDD" id="cd09272">
    <property type="entry name" value="RNase_HI_RT_Ty1"/>
    <property type="match status" value="1"/>
</dbReference>
<dbReference type="GO" id="GO:0003676">
    <property type="term" value="F:nucleic acid binding"/>
    <property type="evidence" value="ECO:0007669"/>
    <property type="project" value="InterPro"/>
</dbReference>
<reference evidence="4" key="1">
    <citation type="submission" date="2023-03" db="EMBL/GenBank/DDBJ databases">
        <title>Chromosome-scale reference genome and RAD-based genetic map of yellow starthistle (Centaurea solstitialis) reveal putative structural variation and QTLs associated with invader traits.</title>
        <authorList>
            <person name="Reatini B."/>
            <person name="Cang F.A."/>
            <person name="Jiang Q."/>
            <person name="Mckibben M.T.W."/>
            <person name="Barker M.S."/>
            <person name="Rieseberg L.H."/>
            <person name="Dlugosch K.M."/>
        </authorList>
    </citation>
    <scope>NUCLEOTIDE SEQUENCE</scope>
    <source>
        <strain evidence="4">CAN-66</strain>
        <tissue evidence="4">Leaf</tissue>
    </source>
</reference>
<keyword evidence="5" id="KW-1185">Reference proteome</keyword>
<dbReference type="InterPro" id="IPR001584">
    <property type="entry name" value="Integrase_cat-core"/>
</dbReference>